<organism evidence="5 6">
    <name type="scientific">Piscinibacter gummiphilus</name>
    <dbReference type="NCBI Taxonomy" id="946333"/>
    <lineage>
        <taxon>Bacteria</taxon>
        <taxon>Pseudomonadati</taxon>
        <taxon>Pseudomonadota</taxon>
        <taxon>Betaproteobacteria</taxon>
        <taxon>Burkholderiales</taxon>
        <taxon>Sphaerotilaceae</taxon>
        <taxon>Piscinibacter</taxon>
    </lineage>
</organism>
<dbReference type="RefSeq" id="WP_316699826.1">
    <property type="nucleotide sequence ID" value="NZ_CP136336.1"/>
</dbReference>
<dbReference type="SMART" id="SM00895">
    <property type="entry name" value="FCD"/>
    <property type="match status" value="1"/>
</dbReference>
<dbReference type="SMART" id="SM00345">
    <property type="entry name" value="HTH_GNTR"/>
    <property type="match status" value="1"/>
</dbReference>
<keyword evidence="6" id="KW-1185">Reference proteome</keyword>
<dbReference type="Pfam" id="PF00392">
    <property type="entry name" value="GntR"/>
    <property type="match status" value="1"/>
</dbReference>
<dbReference type="Gene3D" id="1.10.10.10">
    <property type="entry name" value="Winged helix-like DNA-binding domain superfamily/Winged helix DNA-binding domain"/>
    <property type="match status" value="1"/>
</dbReference>
<dbReference type="EMBL" id="CP136336">
    <property type="protein sequence ID" value="WOB07152.1"/>
    <property type="molecule type" value="Genomic_DNA"/>
</dbReference>
<evidence type="ECO:0000256" key="3">
    <source>
        <dbReference type="ARBA" id="ARBA00023163"/>
    </source>
</evidence>
<evidence type="ECO:0000256" key="2">
    <source>
        <dbReference type="ARBA" id="ARBA00023125"/>
    </source>
</evidence>
<evidence type="ECO:0000256" key="1">
    <source>
        <dbReference type="ARBA" id="ARBA00023015"/>
    </source>
</evidence>
<protein>
    <submittedName>
        <fullName evidence="5">FadR/GntR family transcriptional regulator</fullName>
    </submittedName>
</protein>
<reference evidence="5 6" key="1">
    <citation type="submission" date="2023-10" db="EMBL/GenBank/DDBJ databases">
        <title>Bacteria for the degradation of biodegradable plastic PBAT(Polybutylene adipate terephthalate).</title>
        <authorList>
            <person name="Weon H.-Y."/>
            <person name="Yeon J."/>
        </authorList>
    </citation>
    <scope>NUCLEOTIDE SEQUENCE [LARGE SCALE GENOMIC DNA]</scope>
    <source>
        <strain evidence="5 6">SBD 7-3</strain>
    </source>
</reference>
<dbReference type="SUPFAM" id="SSF46785">
    <property type="entry name" value="Winged helix' DNA-binding domain"/>
    <property type="match status" value="1"/>
</dbReference>
<dbReference type="PRINTS" id="PR00035">
    <property type="entry name" value="HTHGNTR"/>
</dbReference>
<dbReference type="Proteomes" id="UP001303946">
    <property type="component" value="Chromosome"/>
</dbReference>
<dbReference type="InterPro" id="IPR036390">
    <property type="entry name" value="WH_DNA-bd_sf"/>
</dbReference>
<keyword evidence="1" id="KW-0805">Transcription regulation</keyword>
<feature type="domain" description="HTH gntR-type" evidence="4">
    <location>
        <begin position="20"/>
        <end position="88"/>
    </location>
</feature>
<dbReference type="PANTHER" id="PTHR43537:SF5">
    <property type="entry name" value="UXU OPERON TRANSCRIPTIONAL REGULATOR"/>
    <property type="match status" value="1"/>
</dbReference>
<dbReference type="Pfam" id="PF07729">
    <property type="entry name" value="FCD"/>
    <property type="match status" value="1"/>
</dbReference>
<dbReference type="Gene3D" id="1.20.120.530">
    <property type="entry name" value="GntR ligand-binding domain-like"/>
    <property type="match status" value="1"/>
</dbReference>
<keyword evidence="2" id="KW-0238">DNA-binding</keyword>
<dbReference type="PANTHER" id="PTHR43537">
    <property type="entry name" value="TRANSCRIPTIONAL REGULATOR, GNTR FAMILY"/>
    <property type="match status" value="1"/>
</dbReference>
<evidence type="ECO:0000313" key="5">
    <source>
        <dbReference type="EMBL" id="WOB07152.1"/>
    </source>
</evidence>
<dbReference type="InterPro" id="IPR011711">
    <property type="entry name" value="GntR_C"/>
</dbReference>
<gene>
    <name evidence="5" type="ORF">RXV79_19810</name>
</gene>
<proteinExistence type="predicted"/>
<dbReference type="CDD" id="cd07377">
    <property type="entry name" value="WHTH_GntR"/>
    <property type="match status" value="1"/>
</dbReference>
<dbReference type="InterPro" id="IPR000524">
    <property type="entry name" value="Tscrpt_reg_HTH_GntR"/>
</dbReference>
<evidence type="ECO:0000313" key="6">
    <source>
        <dbReference type="Proteomes" id="UP001303946"/>
    </source>
</evidence>
<dbReference type="InterPro" id="IPR036388">
    <property type="entry name" value="WH-like_DNA-bd_sf"/>
</dbReference>
<dbReference type="PROSITE" id="PS50949">
    <property type="entry name" value="HTH_GNTR"/>
    <property type="match status" value="1"/>
</dbReference>
<accession>A0ABZ0CW30</accession>
<dbReference type="InterPro" id="IPR008920">
    <property type="entry name" value="TF_FadR/GntR_C"/>
</dbReference>
<keyword evidence="3" id="KW-0804">Transcription</keyword>
<name>A0ABZ0CW30_9BURK</name>
<evidence type="ECO:0000259" key="4">
    <source>
        <dbReference type="PROSITE" id="PS50949"/>
    </source>
</evidence>
<dbReference type="SUPFAM" id="SSF48008">
    <property type="entry name" value="GntR ligand-binding domain-like"/>
    <property type="match status" value="1"/>
</dbReference>
<sequence>MPTPALVPPAASQLRPVETRRLYQQIADQIRDLIQRGVFKPGSKLPPERDLAQQLGVSRPSLREALIALDIEQSVEIRSGSGVYVCNPPERPARSTEAMGESPSELMQARAAVEGDVAVLACAHVSAEALSRLRESIEGMRAQIAQGLSPLGHDRQFHITLAEMSGNSVMVRLVSDLFDERHSPISSQLSVRFENTRTWNTALKEHEAIYRALESRDPLSAQAAMRSHLKASEERWVGG</sequence>